<evidence type="ECO:0000313" key="3">
    <source>
        <dbReference type="Proteomes" id="UP000305067"/>
    </source>
</evidence>
<dbReference type="STRING" id="1884261.A0A5C3QX95"/>
<reference evidence="2 3" key="1">
    <citation type="journal article" date="2019" name="Nat. Ecol. Evol.">
        <title>Megaphylogeny resolves global patterns of mushroom evolution.</title>
        <authorList>
            <person name="Varga T."/>
            <person name="Krizsan K."/>
            <person name="Foldi C."/>
            <person name="Dima B."/>
            <person name="Sanchez-Garcia M."/>
            <person name="Sanchez-Ramirez S."/>
            <person name="Szollosi G.J."/>
            <person name="Szarkandi J.G."/>
            <person name="Papp V."/>
            <person name="Albert L."/>
            <person name="Andreopoulos W."/>
            <person name="Angelini C."/>
            <person name="Antonin V."/>
            <person name="Barry K.W."/>
            <person name="Bougher N.L."/>
            <person name="Buchanan P."/>
            <person name="Buyck B."/>
            <person name="Bense V."/>
            <person name="Catcheside P."/>
            <person name="Chovatia M."/>
            <person name="Cooper J."/>
            <person name="Damon W."/>
            <person name="Desjardin D."/>
            <person name="Finy P."/>
            <person name="Geml J."/>
            <person name="Haridas S."/>
            <person name="Hughes K."/>
            <person name="Justo A."/>
            <person name="Karasinski D."/>
            <person name="Kautmanova I."/>
            <person name="Kiss B."/>
            <person name="Kocsube S."/>
            <person name="Kotiranta H."/>
            <person name="LaButti K.M."/>
            <person name="Lechner B.E."/>
            <person name="Liimatainen K."/>
            <person name="Lipzen A."/>
            <person name="Lukacs Z."/>
            <person name="Mihaltcheva S."/>
            <person name="Morgado L.N."/>
            <person name="Niskanen T."/>
            <person name="Noordeloos M.E."/>
            <person name="Ohm R.A."/>
            <person name="Ortiz-Santana B."/>
            <person name="Ovrebo C."/>
            <person name="Racz N."/>
            <person name="Riley R."/>
            <person name="Savchenko A."/>
            <person name="Shiryaev A."/>
            <person name="Soop K."/>
            <person name="Spirin V."/>
            <person name="Szebenyi C."/>
            <person name="Tomsovsky M."/>
            <person name="Tulloss R.E."/>
            <person name="Uehling J."/>
            <person name="Grigoriev I.V."/>
            <person name="Vagvolgyi C."/>
            <person name="Papp T."/>
            <person name="Martin F.M."/>
            <person name="Miettinen O."/>
            <person name="Hibbett D.S."/>
            <person name="Nagy L.G."/>
        </authorList>
    </citation>
    <scope>NUCLEOTIDE SEQUENCE [LARGE SCALE GENOMIC DNA]</scope>
    <source>
        <strain evidence="2 3">CBS 309.79</strain>
    </source>
</reference>
<dbReference type="PROSITE" id="PS51184">
    <property type="entry name" value="JMJC"/>
    <property type="match status" value="1"/>
</dbReference>
<dbReference type="Pfam" id="PF13621">
    <property type="entry name" value="Cupin_8"/>
    <property type="match status" value="1"/>
</dbReference>
<accession>A0A5C3QX95</accession>
<evidence type="ECO:0000313" key="2">
    <source>
        <dbReference type="EMBL" id="TFL06008.1"/>
    </source>
</evidence>
<dbReference type="InterPro" id="IPR041667">
    <property type="entry name" value="Cupin_8"/>
</dbReference>
<organism evidence="2 3">
    <name type="scientific">Pterulicium gracile</name>
    <dbReference type="NCBI Taxonomy" id="1884261"/>
    <lineage>
        <taxon>Eukaryota</taxon>
        <taxon>Fungi</taxon>
        <taxon>Dikarya</taxon>
        <taxon>Basidiomycota</taxon>
        <taxon>Agaricomycotina</taxon>
        <taxon>Agaricomycetes</taxon>
        <taxon>Agaricomycetidae</taxon>
        <taxon>Agaricales</taxon>
        <taxon>Pleurotineae</taxon>
        <taxon>Pterulaceae</taxon>
        <taxon>Pterulicium</taxon>
    </lineage>
</organism>
<dbReference type="SMART" id="SM00558">
    <property type="entry name" value="JmjC"/>
    <property type="match status" value="1"/>
</dbReference>
<dbReference type="AlphaFoldDB" id="A0A5C3QX95"/>
<feature type="domain" description="JmjC" evidence="1">
    <location>
        <begin position="146"/>
        <end position="318"/>
    </location>
</feature>
<dbReference type="PANTHER" id="PTHR12461:SF99">
    <property type="entry name" value="BIFUNCTIONAL PEPTIDASE AND (3S)-LYSYL HYDROXYLASE JMJD7"/>
    <property type="match status" value="1"/>
</dbReference>
<sequence length="337" mass="37401">MAIPHPHLSAKSLRWISDQYFGMNGTFVETLGAPPTPLEFSRLAHVSRPVIIKGASSSTGADWTNEYLTQAMGQQRVSVSVTPNGRADSITRGSDGKLYFTEPCTEQITMSELLGSLNDEANQEVMYLQSQNGNLYTNDFFTTGTSSTEFEPLRKNVPSEVSWCSRAFGRPPDAVNLWIGNHKSHTSIHSDPYENIYTVVRGAKHFLLLPPTEGWCVQEHLHPHATYERSPEDGRLSLAPSNESVPPVRWASVTDPHLPDSLPDGAHPIEVTLHAGDTLYLPVGWWHHVRQSHGVTIALNWWYDAEMAGGSWTWLSLLRGIEDEVATEEDDVNTTAA</sequence>
<dbReference type="Gene3D" id="2.60.120.10">
    <property type="entry name" value="Jelly Rolls"/>
    <property type="match status" value="1"/>
</dbReference>
<dbReference type="InterPro" id="IPR003347">
    <property type="entry name" value="JmjC_dom"/>
</dbReference>
<dbReference type="EMBL" id="ML178816">
    <property type="protein sequence ID" value="TFL06008.1"/>
    <property type="molecule type" value="Genomic_DNA"/>
</dbReference>
<dbReference type="InterPro" id="IPR014710">
    <property type="entry name" value="RmlC-like_jellyroll"/>
</dbReference>
<protein>
    <submittedName>
        <fullName evidence="2">Clavaminate synthase-like protein</fullName>
    </submittedName>
</protein>
<name>A0A5C3QX95_9AGAR</name>
<dbReference type="OrthoDB" id="424465at2759"/>
<keyword evidence="3" id="KW-1185">Reference proteome</keyword>
<proteinExistence type="predicted"/>
<dbReference type="PANTHER" id="PTHR12461">
    <property type="entry name" value="HYPOXIA-INDUCIBLE FACTOR 1 ALPHA INHIBITOR-RELATED"/>
    <property type="match status" value="1"/>
</dbReference>
<evidence type="ECO:0000259" key="1">
    <source>
        <dbReference type="PROSITE" id="PS51184"/>
    </source>
</evidence>
<dbReference type="SUPFAM" id="SSF51197">
    <property type="entry name" value="Clavaminate synthase-like"/>
    <property type="match status" value="1"/>
</dbReference>
<gene>
    <name evidence="2" type="ORF">BDV98DRAFT_561030</name>
</gene>
<dbReference type="Proteomes" id="UP000305067">
    <property type="component" value="Unassembled WGS sequence"/>
</dbReference>